<dbReference type="PANTHER" id="PTHR12318">
    <property type="entry name" value="TESTOSTERONE-REGULATED PROTEIN RP2"/>
    <property type="match status" value="1"/>
</dbReference>
<dbReference type="PROSITE" id="PS51462">
    <property type="entry name" value="NUDIX"/>
    <property type="match status" value="1"/>
</dbReference>
<evidence type="ECO:0000256" key="1">
    <source>
        <dbReference type="ARBA" id="ARBA00001936"/>
    </source>
</evidence>
<dbReference type="SUPFAM" id="SSF55811">
    <property type="entry name" value="Nudix"/>
    <property type="match status" value="1"/>
</dbReference>
<evidence type="ECO:0000256" key="3">
    <source>
        <dbReference type="ARBA" id="ARBA00022723"/>
    </source>
</evidence>
<dbReference type="InterPro" id="IPR039121">
    <property type="entry name" value="NUDT19"/>
</dbReference>
<dbReference type="InterPro" id="IPR000086">
    <property type="entry name" value="NUDIX_hydrolase_dom"/>
</dbReference>
<evidence type="ECO:0000256" key="6">
    <source>
        <dbReference type="ARBA" id="ARBA00023211"/>
    </source>
</evidence>
<evidence type="ECO:0000256" key="4">
    <source>
        <dbReference type="ARBA" id="ARBA00022801"/>
    </source>
</evidence>
<dbReference type="CDD" id="cd18870">
    <property type="entry name" value="NUDIX_AcylCoAdiphos_Nudt19"/>
    <property type="match status" value="1"/>
</dbReference>
<dbReference type="AlphaFoldDB" id="A0AAV5AD58"/>
<evidence type="ECO:0000256" key="5">
    <source>
        <dbReference type="ARBA" id="ARBA00022842"/>
    </source>
</evidence>
<dbReference type="Pfam" id="PF00293">
    <property type="entry name" value="NUDIX"/>
    <property type="match status" value="1"/>
</dbReference>
<feature type="domain" description="Nudix hydrolase" evidence="7">
    <location>
        <begin position="30"/>
        <end position="222"/>
    </location>
</feature>
<evidence type="ECO:0000313" key="9">
    <source>
        <dbReference type="Proteomes" id="UP001050691"/>
    </source>
</evidence>
<dbReference type="GO" id="GO:0046872">
    <property type="term" value="F:metal ion binding"/>
    <property type="evidence" value="ECO:0007669"/>
    <property type="project" value="UniProtKB-KW"/>
</dbReference>
<protein>
    <recommendedName>
        <fullName evidence="7">Nudix hydrolase domain-containing protein</fullName>
    </recommendedName>
</protein>
<evidence type="ECO:0000313" key="8">
    <source>
        <dbReference type="EMBL" id="GJJ12315.1"/>
    </source>
</evidence>
<organism evidence="8 9">
    <name type="scientific">Clathrus columnatus</name>
    <dbReference type="NCBI Taxonomy" id="1419009"/>
    <lineage>
        <taxon>Eukaryota</taxon>
        <taxon>Fungi</taxon>
        <taxon>Dikarya</taxon>
        <taxon>Basidiomycota</taxon>
        <taxon>Agaricomycotina</taxon>
        <taxon>Agaricomycetes</taxon>
        <taxon>Phallomycetidae</taxon>
        <taxon>Phallales</taxon>
        <taxon>Clathraceae</taxon>
        <taxon>Clathrus</taxon>
    </lineage>
</organism>
<dbReference type="EMBL" id="BPWL01000007">
    <property type="protein sequence ID" value="GJJ12315.1"/>
    <property type="molecule type" value="Genomic_DNA"/>
</dbReference>
<comment type="cofactor">
    <cofactor evidence="1">
        <name>Mn(2+)</name>
        <dbReference type="ChEBI" id="CHEBI:29035"/>
    </cofactor>
</comment>
<gene>
    <name evidence="8" type="ORF">Clacol_006556</name>
</gene>
<keyword evidence="3" id="KW-0479">Metal-binding</keyword>
<dbReference type="GO" id="GO:0005739">
    <property type="term" value="C:mitochondrion"/>
    <property type="evidence" value="ECO:0007669"/>
    <property type="project" value="TreeGrafter"/>
</dbReference>
<comment type="cofactor">
    <cofactor evidence="2">
        <name>Mg(2+)</name>
        <dbReference type="ChEBI" id="CHEBI:18420"/>
    </cofactor>
</comment>
<sequence length="362" mass="40814">MFNSGRRVILKGFRRDFSEAMSSTPKAIPIPRLSSSLILIDNQNRVLMVERNPKSKSFAGAYVRVFPGGVYDNRQDSSNELTAIRETFEETGILLATPNLPFNHFPPVKQLEAARRDIHAQRISFTQYLKDNNLSPNVGALLPFTQWITPSTAPRRFHAYFFVAFLSTSEALSDESSMDTLQQLPTPDGGIEVISVRFIKPQDAISEFMADKIFLMPPQFYLLNTLASLLQNDSNSREQRETIQRLGHGSFGKRIFNPQPLPQKDSHGRITLTYEGDETRGGPVGARHRSIVKQGKGDNAEISSLKFEGYTDTKIFDWDLFGKELVGHQQRGYRGCRLSVNLPGASKRDRNRSTQITALFQV</sequence>
<dbReference type="PANTHER" id="PTHR12318:SF0">
    <property type="entry name" value="ACYL-COENZYME A DIPHOSPHATASE NUDT19"/>
    <property type="match status" value="1"/>
</dbReference>
<keyword evidence="9" id="KW-1185">Reference proteome</keyword>
<dbReference type="Gene3D" id="3.90.79.10">
    <property type="entry name" value="Nucleoside Triphosphate Pyrophosphohydrolase"/>
    <property type="match status" value="1"/>
</dbReference>
<comment type="caution">
    <text evidence="8">The sequence shown here is derived from an EMBL/GenBank/DDBJ whole genome shotgun (WGS) entry which is preliminary data.</text>
</comment>
<keyword evidence="5" id="KW-0460">Magnesium</keyword>
<accession>A0AAV5AD58</accession>
<keyword evidence="4" id="KW-0378">Hydrolase</keyword>
<reference evidence="8" key="1">
    <citation type="submission" date="2021-10" db="EMBL/GenBank/DDBJ databases">
        <title>De novo Genome Assembly of Clathrus columnatus (Basidiomycota, Fungi) Using Illumina and Nanopore Sequence Data.</title>
        <authorList>
            <person name="Ogiso-Tanaka E."/>
            <person name="Itagaki H."/>
            <person name="Hosoya T."/>
            <person name="Hosaka K."/>
        </authorList>
    </citation>
    <scope>NUCLEOTIDE SEQUENCE</scope>
    <source>
        <strain evidence="8">MO-923</strain>
    </source>
</reference>
<evidence type="ECO:0000259" key="7">
    <source>
        <dbReference type="PROSITE" id="PS51462"/>
    </source>
</evidence>
<proteinExistence type="predicted"/>
<name>A0AAV5AD58_9AGAM</name>
<dbReference type="Proteomes" id="UP001050691">
    <property type="component" value="Unassembled WGS sequence"/>
</dbReference>
<dbReference type="GO" id="GO:0016818">
    <property type="term" value="F:hydrolase activity, acting on acid anhydrides, in phosphorus-containing anhydrides"/>
    <property type="evidence" value="ECO:0007669"/>
    <property type="project" value="InterPro"/>
</dbReference>
<dbReference type="InterPro" id="IPR015797">
    <property type="entry name" value="NUDIX_hydrolase-like_dom_sf"/>
</dbReference>
<evidence type="ECO:0000256" key="2">
    <source>
        <dbReference type="ARBA" id="ARBA00001946"/>
    </source>
</evidence>
<keyword evidence="6" id="KW-0464">Manganese</keyword>